<keyword evidence="3" id="KW-1185">Reference proteome</keyword>
<dbReference type="Gene3D" id="2.60.120.260">
    <property type="entry name" value="Galactose-binding domain-like"/>
    <property type="match status" value="1"/>
</dbReference>
<dbReference type="PANTHER" id="PTHR32060:SF30">
    <property type="entry name" value="CARBOXY-TERMINAL PROCESSING PROTEASE CTPA"/>
    <property type="match status" value="1"/>
</dbReference>
<dbReference type="GO" id="GO:0006508">
    <property type="term" value="P:proteolysis"/>
    <property type="evidence" value="ECO:0007669"/>
    <property type="project" value="InterPro"/>
</dbReference>
<organism evidence="2 3">
    <name type="scientific">Neotamlana nanhaiensis</name>
    <dbReference type="NCBI Taxonomy" id="1382798"/>
    <lineage>
        <taxon>Bacteria</taxon>
        <taxon>Pseudomonadati</taxon>
        <taxon>Bacteroidota</taxon>
        <taxon>Flavobacteriia</taxon>
        <taxon>Flavobacteriales</taxon>
        <taxon>Flavobacteriaceae</taxon>
        <taxon>Neotamlana</taxon>
    </lineage>
</organism>
<dbReference type="GO" id="GO:0004175">
    <property type="term" value="F:endopeptidase activity"/>
    <property type="evidence" value="ECO:0007669"/>
    <property type="project" value="TreeGrafter"/>
</dbReference>
<dbReference type="Pfam" id="PF03572">
    <property type="entry name" value="Peptidase_S41"/>
    <property type="match status" value="1"/>
</dbReference>
<dbReference type="GO" id="GO:0008236">
    <property type="term" value="F:serine-type peptidase activity"/>
    <property type="evidence" value="ECO:0007669"/>
    <property type="project" value="InterPro"/>
</dbReference>
<dbReference type="Proteomes" id="UP000032361">
    <property type="component" value="Unassembled WGS sequence"/>
</dbReference>
<dbReference type="Gene3D" id="3.90.226.10">
    <property type="entry name" value="2-enoyl-CoA Hydratase, Chain A, domain 1"/>
    <property type="match status" value="1"/>
</dbReference>
<feature type="domain" description="Tail specific protease" evidence="1">
    <location>
        <begin position="516"/>
        <end position="711"/>
    </location>
</feature>
<dbReference type="SMART" id="SM00245">
    <property type="entry name" value="TSPc"/>
    <property type="match status" value="1"/>
</dbReference>
<dbReference type="Gene3D" id="3.30.750.44">
    <property type="match status" value="1"/>
</dbReference>
<dbReference type="AlphaFoldDB" id="A0A0D7W626"/>
<sequence>MKNVIVVLLFLLSINCTSQTEKKFNLDFEEYSVNDKLPRGWFKWGNYDLEIDTVHVKQGKASGKISSKNAHNSFGSIVYSIPANYEGKSIRLDGFMKIENIQNGFSGLLLRIVDKNNEVLAFENMQSQNIHGTKDWQKYSISLPYPKNAETIFVAGIMTGSGEAWFDDFVLTIDGKDIQTLKEIEKPIYKANLDKEFDLGSKVDFPELNNRLIGNLDLLGKVWGFLKYHHPEIRKGNYNWDYELFRFLPEYLESKTTEERDDILLEWIKQIGDIDKCFKCESVTEGAFIKPDMSWFDNFNLSLKLKNELKYIYQNRGQGESFYVGYNNYNRLVFLNENRYIMMPYPDKGYRLLALYRYWNMIHYFFPYKYLIDKNWNDILREYIPKIINAKNELEYELTFIQLMGDINDTHVSYSFGFNKVNDKKGEFFPSFQVKFIDNKLVVVDHYNPELKNAAKVESGDIITSINKKSVESILDSIKPYYPASNEVARLRDISQDILRSPKNEITIEFISGDKKEEHSIPLYKKDSLNINWHNWKGKSFKFLKNNIGYVTLEFIKKEDIPIIKETFKNTKGIIIDIRNYPSAFVPFLLGTYFVTDNTPFVKFSVGNINNPGEFIFENGDEIPKPTETYKGKLVVLVNEFSQSQSEYTAMAFRAGNNTTIIGSTTAGADGNVITILLPGGLRTRMSGIGVYYPDGTETQRVGIVPDIEISPTIKGIKEGRDELLEKAIEIINK</sequence>
<name>A0A0D7W626_9FLAO</name>
<dbReference type="CDD" id="cd07562">
    <property type="entry name" value="Peptidase_S41_TRI"/>
    <property type="match status" value="1"/>
</dbReference>
<dbReference type="PATRIC" id="fig|1382798.3.peg.2253"/>
<comment type="caution">
    <text evidence="2">The sequence shown here is derived from an EMBL/GenBank/DDBJ whole genome shotgun (WGS) entry which is preliminary data.</text>
</comment>
<dbReference type="InterPro" id="IPR029045">
    <property type="entry name" value="ClpP/crotonase-like_dom_sf"/>
</dbReference>
<protein>
    <submittedName>
        <fullName evidence="2">Peptidase S41</fullName>
    </submittedName>
</protein>
<dbReference type="GO" id="GO:0030288">
    <property type="term" value="C:outer membrane-bounded periplasmic space"/>
    <property type="evidence" value="ECO:0007669"/>
    <property type="project" value="TreeGrafter"/>
</dbReference>
<dbReference type="STRING" id="1382798.PK35_05385"/>
<dbReference type="Gene3D" id="2.30.42.10">
    <property type="match status" value="1"/>
</dbReference>
<evidence type="ECO:0000313" key="3">
    <source>
        <dbReference type="Proteomes" id="UP000032361"/>
    </source>
</evidence>
<evidence type="ECO:0000259" key="1">
    <source>
        <dbReference type="SMART" id="SM00245"/>
    </source>
</evidence>
<dbReference type="OrthoDB" id="5379939at2"/>
<dbReference type="InterPro" id="IPR005151">
    <property type="entry name" value="Tail-specific_protease"/>
</dbReference>
<proteinExistence type="predicted"/>
<dbReference type="PANTHER" id="PTHR32060">
    <property type="entry name" value="TAIL-SPECIFIC PROTEASE"/>
    <property type="match status" value="1"/>
</dbReference>
<dbReference type="GO" id="GO:0007165">
    <property type="term" value="P:signal transduction"/>
    <property type="evidence" value="ECO:0007669"/>
    <property type="project" value="TreeGrafter"/>
</dbReference>
<accession>A0A0D7W626</accession>
<dbReference type="RefSeq" id="WP_044625648.1">
    <property type="nucleotide sequence ID" value="NZ_JTDV01000002.1"/>
</dbReference>
<dbReference type="InterPro" id="IPR036034">
    <property type="entry name" value="PDZ_sf"/>
</dbReference>
<reference evidence="2 3" key="1">
    <citation type="journal article" date="2015" name="Antonie Van Leeuwenhoek">
        <title>Tamlana nanhaiensis sp. nov., isolated from surface seawater collected from the South China Sea.</title>
        <authorList>
            <person name="Liu X."/>
            <person name="Lai Q."/>
            <person name="Du Y."/>
            <person name="Li G."/>
            <person name="Sun F."/>
            <person name="Shao Z."/>
        </authorList>
    </citation>
    <scope>NUCLEOTIDE SEQUENCE [LARGE SCALE GENOMIC DNA]</scope>
    <source>
        <strain evidence="2 3">FHC16</strain>
    </source>
</reference>
<dbReference type="SUPFAM" id="SSF52096">
    <property type="entry name" value="ClpP/crotonase"/>
    <property type="match status" value="1"/>
</dbReference>
<dbReference type="EMBL" id="JTDV01000002">
    <property type="protein sequence ID" value="KJD34158.1"/>
    <property type="molecule type" value="Genomic_DNA"/>
</dbReference>
<gene>
    <name evidence="2" type="ORF">PK35_05385</name>
</gene>
<evidence type="ECO:0000313" key="2">
    <source>
        <dbReference type="EMBL" id="KJD34158.1"/>
    </source>
</evidence>